<evidence type="ECO:0000313" key="2">
    <source>
        <dbReference type="EMBL" id="AQT42944.1"/>
    </source>
</evidence>
<gene>
    <name evidence="2" type="ORF">BBC0178_014830</name>
</gene>
<dbReference type="Pfam" id="PF13683">
    <property type="entry name" value="rve_3"/>
    <property type="match status" value="1"/>
</dbReference>
<reference evidence="2 3" key="1">
    <citation type="submission" date="2016-11" db="EMBL/GenBank/DDBJ databases">
        <title>Comparative genomics of Bartonella apis.</title>
        <authorList>
            <person name="Engel P."/>
        </authorList>
    </citation>
    <scope>NUCLEOTIDE SEQUENCE [LARGE SCALE GENOMIC DNA]</scope>
    <source>
        <strain evidence="2 3">BBC0178</strain>
    </source>
</reference>
<dbReference type="InterPro" id="IPR036397">
    <property type="entry name" value="RNaseH_sf"/>
</dbReference>
<proteinExistence type="predicted"/>
<dbReference type="EMBL" id="CP015820">
    <property type="protein sequence ID" value="AQT42944.1"/>
    <property type="molecule type" value="Genomic_DNA"/>
</dbReference>
<sequence length="119" mass="13479">MFLGYANLTGLRLLFLQNLEAIEKHFATARAPHLIEHLPDNGSCYTALETRQFAVALNLKPSFTPVKSPQSNGISEAFVKTLKRDYIKIANFPDSKSALRQINGWIKDYMKSIRIPRSI</sequence>
<dbReference type="KEGG" id="bapa:BBC0178_014830"/>
<protein>
    <submittedName>
        <fullName evidence="2">Integrase core domain-containing protein</fullName>
    </submittedName>
</protein>
<dbReference type="InterPro" id="IPR012337">
    <property type="entry name" value="RNaseH-like_sf"/>
</dbReference>
<dbReference type="AlphaFoldDB" id="A0A1U9MCB5"/>
<dbReference type="InterPro" id="IPR001584">
    <property type="entry name" value="Integrase_cat-core"/>
</dbReference>
<dbReference type="Gene3D" id="3.30.420.10">
    <property type="entry name" value="Ribonuclease H-like superfamily/Ribonuclease H"/>
    <property type="match status" value="1"/>
</dbReference>
<organism evidence="2 3">
    <name type="scientific">Bartonella apihabitans</name>
    <dbReference type="NCBI Taxonomy" id="2750929"/>
    <lineage>
        <taxon>Bacteria</taxon>
        <taxon>Pseudomonadati</taxon>
        <taxon>Pseudomonadota</taxon>
        <taxon>Alphaproteobacteria</taxon>
        <taxon>Hyphomicrobiales</taxon>
        <taxon>Bartonellaceae</taxon>
        <taxon>Bartonella</taxon>
    </lineage>
</organism>
<evidence type="ECO:0000313" key="3">
    <source>
        <dbReference type="Proteomes" id="UP000189660"/>
    </source>
</evidence>
<feature type="domain" description="Integrase catalytic" evidence="1">
    <location>
        <begin position="40"/>
        <end position="119"/>
    </location>
</feature>
<dbReference type="GO" id="GO:0003676">
    <property type="term" value="F:nucleic acid binding"/>
    <property type="evidence" value="ECO:0007669"/>
    <property type="project" value="InterPro"/>
</dbReference>
<keyword evidence="3" id="KW-1185">Reference proteome</keyword>
<dbReference type="PROSITE" id="PS50994">
    <property type="entry name" value="INTEGRASE"/>
    <property type="match status" value="1"/>
</dbReference>
<accession>A0A1U9MCB5</accession>
<name>A0A1U9MCB5_9HYPH</name>
<dbReference type="SUPFAM" id="SSF53098">
    <property type="entry name" value="Ribonuclease H-like"/>
    <property type="match status" value="1"/>
</dbReference>
<dbReference type="Proteomes" id="UP000189660">
    <property type="component" value="Chromosome"/>
</dbReference>
<evidence type="ECO:0000259" key="1">
    <source>
        <dbReference type="PROSITE" id="PS50994"/>
    </source>
</evidence>
<dbReference type="GO" id="GO:0015074">
    <property type="term" value="P:DNA integration"/>
    <property type="evidence" value="ECO:0007669"/>
    <property type="project" value="InterPro"/>
</dbReference>